<sequence>MLDTCVKKLHLRFITCNNVFIINYTLSKSFFWRLLILHF</sequence>
<proteinExistence type="predicted"/>
<name>A0A0E9SIN5_ANGAN</name>
<reference evidence="1" key="1">
    <citation type="submission" date="2014-11" db="EMBL/GenBank/DDBJ databases">
        <authorList>
            <person name="Amaro Gonzalez C."/>
        </authorList>
    </citation>
    <scope>NUCLEOTIDE SEQUENCE</scope>
</reference>
<dbReference type="EMBL" id="GBXM01068042">
    <property type="protein sequence ID" value="JAH40535.1"/>
    <property type="molecule type" value="Transcribed_RNA"/>
</dbReference>
<evidence type="ECO:0000313" key="1">
    <source>
        <dbReference type="EMBL" id="JAH40535.1"/>
    </source>
</evidence>
<reference evidence="1" key="2">
    <citation type="journal article" date="2015" name="Fish Shellfish Immunol.">
        <title>Early steps in the European eel (Anguilla anguilla)-Vibrio vulnificus interaction in the gills: Role of the RtxA13 toxin.</title>
        <authorList>
            <person name="Callol A."/>
            <person name="Pajuelo D."/>
            <person name="Ebbesson L."/>
            <person name="Teles M."/>
            <person name="MacKenzie S."/>
            <person name="Amaro C."/>
        </authorList>
    </citation>
    <scope>NUCLEOTIDE SEQUENCE</scope>
</reference>
<dbReference type="AlphaFoldDB" id="A0A0E9SIN5"/>
<organism evidence="1">
    <name type="scientific">Anguilla anguilla</name>
    <name type="common">European freshwater eel</name>
    <name type="synonym">Muraena anguilla</name>
    <dbReference type="NCBI Taxonomy" id="7936"/>
    <lineage>
        <taxon>Eukaryota</taxon>
        <taxon>Metazoa</taxon>
        <taxon>Chordata</taxon>
        <taxon>Craniata</taxon>
        <taxon>Vertebrata</taxon>
        <taxon>Euteleostomi</taxon>
        <taxon>Actinopterygii</taxon>
        <taxon>Neopterygii</taxon>
        <taxon>Teleostei</taxon>
        <taxon>Anguilliformes</taxon>
        <taxon>Anguillidae</taxon>
        <taxon>Anguilla</taxon>
    </lineage>
</organism>
<protein>
    <submittedName>
        <fullName evidence="1">Uncharacterized protein</fullName>
    </submittedName>
</protein>
<accession>A0A0E9SIN5</accession>